<protein>
    <recommendedName>
        <fullName evidence="3">Swt1-like HEPN domain-containing protein</fullName>
    </recommendedName>
</protein>
<proteinExistence type="predicted"/>
<evidence type="ECO:0000313" key="1">
    <source>
        <dbReference type="EMBL" id="MEQ2511468.1"/>
    </source>
</evidence>
<dbReference type="EMBL" id="JBBMFF010000234">
    <property type="protein sequence ID" value="MEQ2511468.1"/>
    <property type="molecule type" value="Genomic_DNA"/>
</dbReference>
<evidence type="ECO:0008006" key="3">
    <source>
        <dbReference type="Google" id="ProtNLM"/>
    </source>
</evidence>
<comment type="caution">
    <text evidence="1">The sequence shown here is derived from an EMBL/GenBank/DDBJ whole genome shotgun (WGS) entry which is preliminary data.</text>
</comment>
<accession>A0ABV1G7S4</accession>
<evidence type="ECO:0000313" key="2">
    <source>
        <dbReference type="Proteomes" id="UP001491552"/>
    </source>
</evidence>
<reference evidence="1 2" key="1">
    <citation type="submission" date="2024-03" db="EMBL/GenBank/DDBJ databases">
        <title>Human intestinal bacterial collection.</title>
        <authorList>
            <person name="Pauvert C."/>
            <person name="Hitch T.C.A."/>
            <person name="Clavel T."/>
        </authorList>
    </citation>
    <scope>NUCLEOTIDE SEQUENCE [LARGE SCALE GENOMIC DNA]</scope>
    <source>
        <strain evidence="1 2">CLA-AA-H192</strain>
    </source>
</reference>
<organism evidence="1 2">
    <name type="scientific">Faecousia intestinalis</name>
    <dbReference type="NCBI Taxonomy" id="3133167"/>
    <lineage>
        <taxon>Bacteria</taxon>
        <taxon>Bacillati</taxon>
        <taxon>Bacillota</taxon>
        <taxon>Clostridia</taxon>
        <taxon>Eubacteriales</taxon>
        <taxon>Oscillospiraceae</taxon>
        <taxon>Faecousia</taxon>
    </lineage>
</organism>
<gene>
    <name evidence="1" type="ORF">WMO66_09450</name>
</gene>
<dbReference type="RefSeq" id="WP_349136181.1">
    <property type="nucleotide sequence ID" value="NZ_JBBMFF010000234.1"/>
</dbReference>
<name>A0ABV1G7S4_9FIRM</name>
<sequence length="348" mass="41022">MSHLYLWKRKKGVQSEKMGNPKIDKHSKKLEISENVDSNILRESKGECIMSNPLMKLTETELRDLCRHHIDTFENWSRRIIDENFKTCYGPGYFNYMVSADQPLIKSEIKRRIEQRVRDNPGRFPRKIDAILLEDIEYFLCRDDLYSSQFKAILEPFYSGVLEVRKVLNRLIPIRNKLSHGNTISIHEAEQCICYIDDFIDVYKQHYVAMGKERDYNVPVFLRIKDSLGNDIIRKDSNYTWELSFCGALEPKIQFRSGDSYKLWVEVDSSFDSAFYEISWVVTQDYTTVIKKGTGSVIAFTLNNKNVSYAPEIRISLITKRDWHRFHNVDDIIEIHYQEVLPPIEDTY</sequence>
<keyword evidence="2" id="KW-1185">Reference proteome</keyword>
<dbReference type="Proteomes" id="UP001491552">
    <property type="component" value="Unassembled WGS sequence"/>
</dbReference>